<dbReference type="GO" id="GO:0034975">
    <property type="term" value="P:protein folding in endoplasmic reticulum"/>
    <property type="evidence" value="ECO:0007669"/>
    <property type="project" value="TreeGrafter"/>
</dbReference>
<reference evidence="9 10" key="1">
    <citation type="journal article" date="2017" name="G3 (Bethesda)">
        <title>First Draft Genome Sequence of the Pathogenic Fungus Lomentospora prolificans (Formerly Scedosporium prolificans).</title>
        <authorList>
            <person name="Luo R."/>
            <person name="Zimin A."/>
            <person name="Workman R."/>
            <person name="Fan Y."/>
            <person name="Pertea G."/>
            <person name="Grossman N."/>
            <person name="Wear M.P."/>
            <person name="Jia B."/>
            <person name="Miller H."/>
            <person name="Casadevall A."/>
            <person name="Timp W."/>
            <person name="Zhang S.X."/>
            <person name="Salzberg S.L."/>
        </authorList>
    </citation>
    <scope>NUCLEOTIDE SEQUENCE [LARGE SCALE GENOMIC DNA]</scope>
    <source>
        <strain evidence="9 10">JHH-5317</strain>
    </source>
</reference>
<evidence type="ECO:0000313" key="10">
    <source>
        <dbReference type="Proteomes" id="UP000233524"/>
    </source>
</evidence>
<protein>
    <recommendedName>
        <fullName evidence="3">ER membrane protein complex subunit 6</fullName>
    </recommendedName>
</protein>
<dbReference type="STRING" id="41688.A0A2N3NDD5"/>
<accession>A0A2N3NDD5</accession>
<dbReference type="GO" id="GO:0072546">
    <property type="term" value="C:EMC complex"/>
    <property type="evidence" value="ECO:0007669"/>
    <property type="project" value="InterPro"/>
</dbReference>
<feature type="transmembrane region" description="Helical" evidence="8">
    <location>
        <begin position="94"/>
        <end position="117"/>
    </location>
</feature>
<gene>
    <name evidence="9" type="ORF">jhhlp_002211</name>
</gene>
<evidence type="ECO:0000256" key="5">
    <source>
        <dbReference type="ARBA" id="ARBA00022824"/>
    </source>
</evidence>
<evidence type="ECO:0000256" key="8">
    <source>
        <dbReference type="SAM" id="Phobius"/>
    </source>
</evidence>
<dbReference type="GO" id="GO:0000045">
    <property type="term" value="P:autophagosome assembly"/>
    <property type="evidence" value="ECO:0007669"/>
    <property type="project" value="TreeGrafter"/>
</dbReference>
<proteinExistence type="inferred from homology"/>
<dbReference type="Proteomes" id="UP000233524">
    <property type="component" value="Unassembled WGS sequence"/>
</dbReference>
<keyword evidence="4 8" id="KW-0812">Transmembrane</keyword>
<keyword evidence="5" id="KW-0256">Endoplasmic reticulum</keyword>
<comment type="caution">
    <text evidence="9">The sequence shown here is derived from an EMBL/GenBank/DDBJ whole genome shotgun (WGS) entry which is preliminary data.</text>
</comment>
<organism evidence="9 10">
    <name type="scientific">Lomentospora prolificans</name>
    <dbReference type="NCBI Taxonomy" id="41688"/>
    <lineage>
        <taxon>Eukaryota</taxon>
        <taxon>Fungi</taxon>
        <taxon>Dikarya</taxon>
        <taxon>Ascomycota</taxon>
        <taxon>Pezizomycotina</taxon>
        <taxon>Sordariomycetes</taxon>
        <taxon>Hypocreomycetidae</taxon>
        <taxon>Microascales</taxon>
        <taxon>Microascaceae</taxon>
        <taxon>Lomentospora</taxon>
    </lineage>
</organism>
<keyword evidence="6 8" id="KW-1133">Transmembrane helix</keyword>
<evidence type="ECO:0000313" key="9">
    <source>
        <dbReference type="EMBL" id="PKS10460.1"/>
    </source>
</evidence>
<evidence type="ECO:0000256" key="4">
    <source>
        <dbReference type="ARBA" id="ARBA00022692"/>
    </source>
</evidence>
<name>A0A2N3NDD5_9PEZI</name>
<dbReference type="InterPro" id="IPR008504">
    <property type="entry name" value="Emc6"/>
</dbReference>
<dbReference type="Pfam" id="PF07019">
    <property type="entry name" value="EMC6"/>
    <property type="match status" value="1"/>
</dbReference>
<evidence type="ECO:0000256" key="7">
    <source>
        <dbReference type="ARBA" id="ARBA00023136"/>
    </source>
</evidence>
<dbReference type="OrthoDB" id="16510at2759"/>
<comment type="subcellular location">
    <subcellularLocation>
        <location evidence="1">Endoplasmic reticulum membrane</location>
        <topology evidence="1">Multi-pass membrane protein</topology>
    </subcellularLocation>
</comment>
<dbReference type="PANTHER" id="PTHR20994:SF0">
    <property type="entry name" value="ER MEMBRANE PROTEIN COMPLEX SUBUNIT 6"/>
    <property type="match status" value="1"/>
</dbReference>
<dbReference type="AlphaFoldDB" id="A0A2N3NDD5"/>
<dbReference type="FunCoup" id="A0A2N3NDD5">
    <property type="interactions" value="17"/>
</dbReference>
<dbReference type="EMBL" id="NLAX01000008">
    <property type="protein sequence ID" value="PKS10460.1"/>
    <property type="molecule type" value="Genomic_DNA"/>
</dbReference>
<dbReference type="PANTHER" id="PTHR20994">
    <property type="entry name" value="ER MEMBRANE PROTEIN COMPLEX SUBUNIT 6"/>
    <property type="match status" value="1"/>
</dbReference>
<evidence type="ECO:0000256" key="2">
    <source>
        <dbReference type="ARBA" id="ARBA00009436"/>
    </source>
</evidence>
<keyword evidence="7 8" id="KW-0472">Membrane</keyword>
<dbReference type="InterPro" id="IPR029008">
    <property type="entry name" value="EMC6-like"/>
</dbReference>
<sequence length="119" mass="13067">MATVEREYQISPIVTESVVHNTKTLANFQSLTASLFGVTAGILGLESYSGFLFYFVFTAICSILFHAFRIAPNARASGLSPLDTSTYFKGPLDFWTSGFTSGLPGYILTWTLFYGLVRA</sequence>
<dbReference type="InParanoid" id="A0A2N3NDD5"/>
<feature type="transmembrane region" description="Helical" evidence="8">
    <location>
        <begin position="52"/>
        <end position="74"/>
    </location>
</feature>
<evidence type="ECO:0000256" key="3">
    <source>
        <dbReference type="ARBA" id="ARBA00020827"/>
    </source>
</evidence>
<evidence type="ECO:0000256" key="6">
    <source>
        <dbReference type="ARBA" id="ARBA00022989"/>
    </source>
</evidence>
<evidence type="ECO:0000256" key="1">
    <source>
        <dbReference type="ARBA" id="ARBA00004477"/>
    </source>
</evidence>
<comment type="similarity">
    <text evidence="2">Belongs to the EMC6 family.</text>
</comment>
<keyword evidence="10" id="KW-1185">Reference proteome</keyword>
<dbReference type="VEuPathDB" id="FungiDB:jhhlp_002211"/>